<organism evidence="3">
    <name type="scientific">Sesamum latifolium</name>
    <dbReference type="NCBI Taxonomy" id="2727402"/>
    <lineage>
        <taxon>Eukaryota</taxon>
        <taxon>Viridiplantae</taxon>
        <taxon>Streptophyta</taxon>
        <taxon>Embryophyta</taxon>
        <taxon>Tracheophyta</taxon>
        <taxon>Spermatophyta</taxon>
        <taxon>Magnoliopsida</taxon>
        <taxon>eudicotyledons</taxon>
        <taxon>Gunneridae</taxon>
        <taxon>Pentapetalae</taxon>
        <taxon>asterids</taxon>
        <taxon>lamiids</taxon>
        <taxon>Lamiales</taxon>
        <taxon>Pedaliaceae</taxon>
        <taxon>Sesamum</taxon>
    </lineage>
</organism>
<sequence length="806" mass="91625">MASNSNQNTLSNFSYHAVLEKKKLNGANFLDSERQLRIVLKQEKKVGVLDAPLPEKPANDASATEKIAYEASKEQSQDVACLMLLSMVLELQKQFVDMEAYDIIIQLKAMFGKAARVERFETVTAILESRQKDDEPVGPHVLRMIRLFEDLESLGVPLRNELATDIILYTLHKDYVNIVVNYHMNNLDKTVHELLRMLKTAEKSIKGVPKKDILMGGHWKRNCPKYLKDLKNGSVAPTSGHINKKRIQKLHKDGISNSFDICKSCLLGKLTKSPFSGTGERASDLLGLIHTDGIALLTAAHILNKTPSKAIEKTPDEIWVGRVPKLDFLRVWGCQAYVKRLQLEKLESRSNKVFFVGYPKETKGYYFYNQSENKVFMARDGVFLESQLLSEKPSGRNVHLEEVQDDQLQITSTVGAQEVVSTSVEHTTDVVKPIRKTSRKSNTPKRNPLEGYLVNDGYDVFLLDMDEPTTYKAAMASTDSKKWLISMKFEMESMYDNKVWNLVDLPKDTRSMECKWIYKIKIDMDGKIVVYKARILLAIASYFDYEIWQMDVKTAFLNGYLEDEVYMTQPEGFVDPRSPKKVCKLQKSIYGLKLASRSWNLHFDDAIKEFDFLRNPEEACVYKKLSGSNIVLLVLHVDDILIIGNNIPTLEFVKVWLGKCFSMKDLGEAQYILKRMSKIPYASAIGSIMYAMVCTRPDVSCALSMMSRFQSCPGNDHWTAVKNILKYLNRTKDYFLTYGGDYELCVKGYTDASFQTYKDDYRFQSDYVIILNGGVISLKSSKQNTVADSTTEAEYIVAAEAAKEAV</sequence>
<reference evidence="3" key="2">
    <citation type="journal article" date="2024" name="Plant">
        <title>Genomic evolution and insights into agronomic trait innovations of Sesamum species.</title>
        <authorList>
            <person name="Miao H."/>
            <person name="Wang L."/>
            <person name="Qu L."/>
            <person name="Liu H."/>
            <person name="Sun Y."/>
            <person name="Le M."/>
            <person name="Wang Q."/>
            <person name="Wei S."/>
            <person name="Zheng Y."/>
            <person name="Lin W."/>
            <person name="Duan Y."/>
            <person name="Cao H."/>
            <person name="Xiong S."/>
            <person name="Wang X."/>
            <person name="Wei L."/>
            <person name="Li C."/>
            <person name="Ma Q."/>
            <person name="Ju M."/>
            <person name="Zhao R."/>
            <person name="Li G."/>
            <person name="Mu C."/>
            <person name="Tian Q."/>
            <person name="Mei H."/>
            <person name="Zhang T."/>
            <person name="Gao T."/>
            <person name="Zhang H."/>
        </authorList>
    </citation>
    <scope>NUCLEOTIDE SEQUENCE</scope>
    <source>
        <strain evidence="3">KEN1</strain>
    </source>
</reference>
<proteinExistence type="predicted"/>
<dbReference type="PANTHER" id="PTHR11439:SF496">
    <property type="entry name" value="RNA-DIRECTED DNA POLYMERASE"/>
    <property type="match status" value="1"/>
</dbReference>
<dbReference type="Pfam" id="PF25597">
    <property type="entry name" value="SH3_retrovirus"/>
    <property type="match status" value="1"/>
</dbReference>
<dbReference type="EMBL" id="JACGWN010000002">
    <property type="protein sequence ID" value="KAL0458696.1"/>
    <property type="molecule type" value="Genomic_DNA"/>
</dbReference>
<feature type="domain" description="Reverse transcriptase Ty1/copia-type" evidence="1">
    <location>
        <begin position="534"/>
        <end position="672"/>
    </location>
</feature>
<protein>
    <submittedName>
        <fullName evidence="3">Retrovirus-related Pol polyprotein from transposon TNT 1-94</fullName>
    </submittedName>
</protein>
<dbReference type="Pfam" id="PF07727">
    <property type="entry name" value="RVT_2"/>
    <property type="match status" value="1"/>
</dbReference>
<dbReference type="InterPro" id="IPR043502">
    <property type="entry name" value="DNA/RNA_pol_sf"/>
</dbReference>
<dbReference type="SUPFAM" id="SSF56672">
    <property type="entry name" value="DNA/RNA polymerases"/>
    <property type="match status" value="1"/>
</dbReference>
<dbReference type="InterPro" id="IPR013103">
    <property type="entry name" value="RVT_2"/>
</dbReference>
<evidence type="ECO:0000259" key="2">
    <source>
        <dbReference type="Pfam" id="PF25597"/>
    </source>
</evidence>
<dbReference type="InterPro" id="IPR057670">
    <property type="entry name" value="SH3_retrovirus"/>
</dbReference>
<dbReference type="CDD" id="cd09272">
    <property type="entry name" value="RNase_HI_RT_Ty1"/>
    <property type="match status" value="1"/>
</dbReference>
<evidence type="ECO:0000259" key="1">
    <source>
        <dbReference type="Pfam" id="PF07727"/>
    </source>
</evidence>
<name>A0AAW2Y0L0_9LAMI</name>
<reference evidence="3" key="1">
    <citation type="submission" date="2020-06" db="EMBL/GenBank/DDBJ databases">
        <authorList>
            <person name="Li T."/>
            <person name="Hu X."/>
            <person name="Zhang T."/>
            <person name="Song X."/>
            <person name="Zhang H."/>
            <person name="Dai N."/>
            <person name="Sheng W."/>
            <person name="Hou X."/>
            <person name="Wei L."/>
        </authorList>
    </citation>
    <scope>NUCLEOTIDE SEQUENCE</scope>
    <source>
        <strain evidence="3">KEN1</strain>
        <tissue evidence="3">Leaf</tissue>
    </source>
</reference>
<dbReference type="PANTHER" id="PTHR11439">
    <property type="entry name" value="GAG-POL-RELATED RETROTRANSPOSON"/>
    <property type="match status" value="1"/>
</dbReference>
<feature type="domain" description="Retroviral polymerase SH3-like" evidence="2">
    <location>
        <begin position="334"/>
        <end position="393"/>
    </location>
</feature>
<comment type="caution">
    <text evidence="3">The sequence shown here is derived from an EMBL/GenBank/DDBJ whole genome shotgun (WGS) entry which is preliminary data.</text>
</comment>
<gene>
    <name evidence="3" type="ORF">Slati_0496800</name>
</gene>
<evidence type="ECO:0000313" key="3">
    <source>
        <dbReference type="EMBL" id="KAL0458696.1"/>
    </source>
</evidence>
<accession>A0AAW2Y0L0</accession>
<dbReference type="Pfam" id="PF14223">
    <property type="entry name" value="Retrotran_gag_2"/>
    <property type="match status" value="1"/>
</dbReference>
<dbReference type="AlphaFoldDB" id="A0AAW2Y0L0"/>